<dbReference type="SUPFAM" id="SSF53187">
    <property type="entry name" value="Zn-dependent exopeptidases"/>
    <property type="match status" value="1"/>
</dbReference>
<sequence length="236" mass="26469">MRGIKNVNISKDNTKSTVDIKIQGGFKYDIDSDSQDIKVNIEPKEDFKPSPQPGLKPLEGKTIVLDPGHGGSNTGAVGNGLLEKEVVLEISLIAEKKLKDQGANVLLTRRQDRRVSLSERVRVANDNNADIFVSVHVNGFTDPTARGTETYWYTRGSSSSRRLAQIMQRRMLSALNRRDRGVKQANFYVLRETDMPAVLLEPLFITNPEEAELIQRKETKEKIAEVILNGIIEFYS</sequence>
<feature type="domain" description="MurNAc-LAA" evidence="3">
    <location>
        <begin position="121"/>
        <end position="232"/>
    </location>
</feature>
<organism evidence="4">
    <name type="scientific">Proteinivorax hydrogeniformans</name>
    <dbReference type="NCBI Taxonomy" id="1826727"/>
    <lineage>
        <taxon>Bacteria</taxon>
        <taxon>Bacillati</taxon>
        <taxon>Bacillota</taxon>
        <taxon>Clostridia</taxon>
        <taxon>Eubacteriales</taxon>
        <taxon>Proteinivoracaceae</taxon>
        <taxon>Proteinivorax</taxon>
    </lineage>
</organism>
<dbReference type="InterPro" id="IPR002508">
    <property type="entry name" value="MurNAc-LAA_cat"/>
</dbReference>
<dbReference type="CDD" id="cd02696">
    <property type="entry name" value="MurNAc-LAA"/>
    <property type="match status" value="1"/>
</dbReference>
<dbReference type="EC" id="3.5.1.28" evidence="4"/>
<reference evidence="4" key="2">
    <citation type="submission" date="2024-06" db="EMBL/GenBank/DDBJ databases">
        <authorList>
            <person name="Petrova K.O."/>
            <person name="Toshchakov S.V."/>
            <person name="Boltjanskaja Y.V."/>
            <person name="Kevbrin V.V."/>
        </authorList>
    </citation>
    <scope>NUCLEOTIDE SEQUENCE</scope>
    <source>
        <strain evidence="4">Z-710</strain>
    </source>
</reference>
<dbReference type="Gene3D" id="3.40.630.40">
    <property type="entry name" value="Zn-dependent exopeptidases"/>
    <property type="match status" value="1"/>
</dbReference>
<dbReference type="Pfam" id="PF01520">
    <property type="entry name" value="Amidase_3"/>
    <property type="match status" value="1"/>
</dbReference>
<dbReference type="PANTHER" id="PTHR30404">
    <property type="entry name" value="N-ACETYLMURAMOYL-L-ALANINE AMIDASE"/>
    <property type="match status" value="1"/>
</dbReference>
<feature type="region of interest" description="Disordered" evidence="2">
    <location>
        <begin position="43"/>
        <end position="76"/>
    </location>
</feature>
<dbReference type="GO" id="GO:0009253">
    <property type="term" value="P:peptidoglycan catabolic process"/>
    <property type="evidence" value="ECO:0007669"/>
    <property type="project" value="InterPro"/>
</dbReference>
<protein>
    <submittedName>
        <fullName evidence="4">N-acetylmuramoyl-L-alanine amidase</fullName>
        <ecNumber evidence="4">3.5.1.28</ecNumber>
    </submittedName>
</protein>
<gene>
    <name evidence="4" type="ORF">PRVXH_000055</name>
</gene>
<keyword evidence="1 4" id="KW-0378">Hydrolase</keyword>
<dbReference type="SMART" id="SM00646">
    <property type="entry name" value="Ami_3"/>
    <property type="match status" value="1"/>
</dbReference>
<dbReference type="EMBL" id="CP159485">
    <property type="protein sequence ID" value="XCI28782.1"/>
    <property type="molecule type" value="Genomic_DNA"/>
</dbReference>
<dbReference type="GO" id="GO:0008745">
    <property type="term" value="F:N-acetylmuramoyl-L-alanine amidase activity"/>
    <property type="evidence" value="ECO:0007669"/>
    <property type="project" value="UniProtKB-EC"/>
</dbReference>
<evidence type="ECO:0000256" key="2">
    <source>
        <dbReference type="SAM" id="MobiDB-lite"/>
    </source>
</evidence>
<name>A0AAU8HTA3_9FIRM</name>
<dbReference type="InterPro" id="IPR050695">
    <property type="entry name" value="N-acetylmuramoyl_amidase_3"/>
</dbReference>
<dbReference type="AlphaFoldDB" id="A0AAU8HTA3"/>
<evidence type="ECO:0000313" key="4">
    <source>
        <dbReference type="EMBL" id="XCI28782.1"/>
    </source>
</evidence>
<evidence type="ECO:0000256" key="1">
    <source>
        <dbReference type="ARBA" id="ARBA00022801"/>
    </source>
</evidence>
<reference evidence="4" key="1">
    <citation type="journal article" date="2018" name="Antonie Van Leeuwenhoek">
        <title>Proteinivorax hydrogeniformans sp. nov., an anaerobic, haloalkaliphilic bacterium fermenting proteinaceous compounds with high hydrogen production.</title>
        <authorList>
            <person name="Boltyanskaya Y."/>
            <person name="Detkova E."/>
            <person name="Pimenov N."/>
            <person name="Kevbrin V."/>
        </authorList>
    </citation>
    <scope>NUCLEOTIDE SEQUENCE</scope>
    <source>
        <strain evidence="4">Z-710</strain>
    </source>
</reference>
<dbReference type="PANTHER" id="PTHR30404:SF0">
    <property type="entry name" value="N-ACETYLMURAMOYL-L-ALANINE AMIDASE AMIC"/>
    <property type="match status" value="1"/>
</dbReference>
<accession>A0AAU8HTA3</accession>
<evidence type="ECO:0000259" key="3">
    <source>
        <dbReference type="SMART" id="SM00646"/>
    </source>
</evidence>
<dbReference type="RefSeq" id="WP_353893334.1">
    <property type="nucleotide sequence ID" value="NZ_CP159485.1"/>
</dbReference>
<dbReference type="GO" id="GO:0030288">
    <property type="term" value="C:outer membrane-bounded periplasmic space"/>
    <property type="evidence" value="ECO:0007669"/>
    <property type="project" value="TreeGrafter"/>
</dbReference>
<proteinExistence type="predicted"/>